<dbReference type="NCBIfam" id="NF034126">
    <property type="entry name" value="PRK09521.1"/>
    <property type="match status" value="1"/>
</dbReference>
<dbReference type="InterPro" id="IPR025721">
    <property type="entry name" value="Exosome_cplx_N_dom"/>
</dbReference>
<dbReference type="AlphaFoldDB" id="A0A0F9HIX1"/>
<keyword evidence="1" id="KW-0271">Exosome</keyword>
<name>A0A0F9HIX1_9ZZZZ</name>
<dbReference type="EMBL" id="LAZR01024450">
    <property type="protein sequence ID" value="KKL75097.1"/>
    <property type="molecule type" value="Genomic_DNA"/>
</dbReference>
<dbReference type="GO" id="GO:0000178">
    <property type="term" value="C:exosome (RNase complex)"/>
    <property type="evidence" value="ECO:0007669"/>
    <property type="project" value="UniProtKB-KW"/>
</dbReference>
<gene>
    <name evidence="3" type="ORF">LCGC14_2058310</name>
</gene>
<sequence>MALIACFQANSRNLLVYNQCSKIQHMSESITFPGDRIASIEEYEAGQNAFDDGSDVRATVVGTAEIDKKERIVNVKHPDGLSIPKVGDIIIGSVAAVMGSMIAVSIDYINGKPTISHVECVCSTRNLRKRNVALVKDIVCLKIISHLNGTIHAAIKEPKLGVLFTKCVKCGKKVIQMRDAVKCTECSWIDDRELSSDFGNSDFIKLSAK</sequence>
<dbReference type="InterPro" id="IPR030850">
    <property type="entry name" value="Exosome_Csl4_arc"/>
</dbReference>
<evidence type="ECO:0000259" key="2">
    <source>
        <dbReference type="Pfam" id="PF14382"/>
    </source>
</evidence>
<dbReference type="InterPro" id="IPR039771">
    <property type="entry name" value="Csl4"/>
</dbReference>
<dbReference type="PANTHER" id="PTHR12686">
    <property type="entry name" value="3'-5' EXORIBONUCLEASE CSL4-RELATED"/>
    <property type="match status" value="1"/>
</dbReference>
<organism evidence="3">
    <name type="scientific">marine sediment metagenome</name>
    <dbReference type="NCBI Taxonomy" id="412755"/>
    <lineage>
        <taxon>unclassified sequences</taxon>
        <taxon>metagenomes</taxon>
        <taxon>ecological metagenomes</taxon>
    </lineage>
</organism>
<dbReference type="Gene3D" id="2.40.50.140">
    <property type="entry name" value="Nucleic acid-binding proteins"/>
    <property type="match status" value="1"/>
</dbReference>
<evidence type="ECO:0000256" key="1">
    <source>
        <dbReference type="ARBA" id="ARBA00022835"/>
    </source>
</evidence>
<dbReference type="SUPFAM" id="SSF110324">
    <property type="entry name" value="Ribosomal L27 protein-like"/>
    <property type="match status" value="1"/>
</dbReference>
<dbReference type="HAMAP" id="MF_00975">
    <property type="entry name" value="Exosome_Csl4"/>
    <property type="match status" value="1"/>
</dbReference>
<dbReference type="Gene3D" id="2.40.50.100">
    <property type="match status" value="1"/>
</dbReference>
<dbReference type="PANTHER" id="PTHR12686:SF8">
    <property type="entry name" value="EXOSOME COMPLEX COMPONENT CSL4"/>
    <property type="match status" value="1"/>
</dbReference>
<dbReference type="InterPro" id="IPR012340">
    <property type="entry name" value="NA-bd_OB-fold"/>
</dbReference>
<protein>
    <recommendedName>
        <fullName evidence="2">Exosome complex component N-terminal domain-containing protein</fullName>
    </recommendedName>
</protein>
<dbReference type="GO" id="GO:0005634">
    <property type="term" value="C:nucleus"/>
    <property type="evidence" value="ECO:0007669"/>
    <property type="project" value="UniProtKB-ARBA"/>
</dbReference>
<dbReference type="SUPFAM" id="SSF50249">
    <property type="entry name" value="Nucleic acid-binding proteins"/>
    <property type="match status" value="1"/>
</dbReference>
<dbReference type="Pfam" id="PF14382">
    <property type="entry name" value="ECR1_N"/>
    <property type="match status" value="1"/>
</dbReference>
<proteinExistence type="inferred from homology"/>
<reference evidence="3" key="1">
    <citation type="journal article" date="2015" name="Nature">
        <title>Complex archaea that bridge the gap between prokaryotes and eukaryotes.</title>
        <authorList>
            <person name="Spang A."/>
            <person name="Saw J.H."/>
            <person name="Jorgensen S.L."/>
            <person name="Zaremba-Niedzwiedzka K."/>
            <person name="Martijn J."/>
            <person name="Lind A.E."/>
            <person name="van Eijk R."/>
            <person name="Schleper C."/>
            <person name="Guy L."/>
            <person name="Ettema T.J."/>
        </authorList>
    </citation>
    <scope>NUCLEOTIDE SEQUENCE</scope>
</reference>
<accession>A0A0F9HIX1</accession>
<evidence type="ECO:0000313" key="3">
    <source>
        <dbReference type="EMBL" id="KKL75097.1"/>
    </source>
</evidence>
<feature type="domain" description="Exosome complex component N-terminal" evidence="2">
    <location>
        <begin position="30"/>
        <end position="67"/>
    </location>
</feature>
<comment type="caution">
    <text evidence="3">The sequence shown here is derived from an EMBL/GenBank/DDBJ whole genome shotgun (WGS) entry which is preliminary data.</text>
</comment>
<dbReference type="GO" id="GO:0006396">
    <property type="term" value="P:RNA processing"/>
    <property type="evidence" value="ECO:0007669"/>
    <property type="project" value="InterPro"/>
</dbReference>